<feature type="compositionally biased region" description="Gly residues" evidence="2">
    <location>
        <begin position="170"/>
        <end position="182"/>
    </location>
</feature>
<evidence type="ECO:0000313" key="4">
    <source>
        <dbReference type="Proteomes" id="UP000594364"/>
    </source>
</evidence>
<reference evidence="3 4" key="1">
    <citation type="journal article" date="2018" name="PLoS Genet.">
        <title>Repeat elements organise 3D genome structure and mediate transcription in the filamentous fungus Epichloe festucae.</title>
        <authorList>
            <person name="Winter D.J."/>
            <person name="Ganley A.R.D."/>
            <person name="Young C.A."/>
            <person name="Liachko I."/>
            <person name="Schardl C.L."/>
            <person name="Dupont P.Y."/>
            <person name="Berry D."/>
            <person name="Ram A."/>
            <person name="Scott B."/>
            <person name="Cox M.P."/>
        </authorList>
    </citation>
    <scope>NUCLEOTIDE SEQUENCE [LARGE SCALE GENOMIC DNA]</scope>
    <source>
        <strain evidence="3 4">Fl1</strain>
    </source>
</reference>
<protein>
    <recommendedName>
        <fullName evidence="5">Riboflavin aldehyde-forming enzyme</fullName>
    </recommendedName>
</protein>
<evidence type="ECO:0000256" key="2">
    <source>
        <dbReference type="SAM" id="MobiDB-lite"/>
    </source>
</evidence>
<gene>
    <name evidence="3" type="ORF">C2857_003732</name>
</gene>
<dbReference type="PANTHER" id="PTHR31836">
    <property type="match status" value="1"/>
</dbReference>
<feature type="region of interest" description="Disordered" evidence="2">
    <location>
        <begin position="72"/>
        <end position="182"/>
    </location>
</feature>
<keyword evidence="4" id="KW-1185">Reference proteome</keyword>
<dbReference type="InterPro" id="IPR036908">
    <property type="entry name" value="RlpA-like_sf"/>
</dbReference>
<feature type="compositionally biased region" description="Pro residues" evidence="2">
    <location>
        <begin position="116"/>
        <end position="125"/>
    </location>
</feature>
<dbReference type="SUPFAM" id="SSF50685">
    <property type="entry name" value="Barwin-like endoglucanases"/>
    <property type="match status" value="1"/>
</dbReference>
<name>A0A7S9PX06_EPIFF</name>
<accession>A0A7S9PX06</accession>
<dbReference type="OrthoDB" id="623670at2759"/>
<feature type="compositionally biased region" description="Pro residues" evidence="2">
    <location>
        <begin position="154"/>
        <end position="163"/>
    </location>
</feature>
<evidence type="ECO:0008006" key="5">
    <source>
        <dbReference type="Google" id="ProtNLM"/>
    </source>
</evidence>
<feature type="compositionally biased region" description="Low complexity" evidence="2">
    <location>
        <begin position="144"/>
        <end position="153"/>
    </location>
</feature>
<dbReference type="EMBL" id="CP031388">
    <property type="protein sequence ID" value="QPH05747.1"/>
    <property type="molecule type" value="Genomic_DNA"/>
</dbReference>
<evidence type="ECO:0000313" key="3">
    <source>
        <dbReference type="EMBL" id="QPH05747.1"/>
    </source>
</evidence>
<dbReference type="CDD" id="cd22191">
    <property type="entry name" value="DPBB_RlpA_EXP_N-like"/>
    <property type="match status" value="1"/>
</dbReference>
<sequence length="283" mass="29332">MKYSSAASAAFVAVAAAQPHHRNHQRLHAIRDIVPRDVVTRTEWVTEIEYVTEVIDATTTFWITPGQEAAPTPTALSMKPPGNFFKTHSPAVQEPSSEAAAPPPPPPAPTTSTFVAPPPPPPPSAPTTTSSVYVAPPPPPSPPALKAQATTAAPPAPVAPAPVPSSNEGGKSGSSGGSGSGKHNGDLTYYAVGMGACGEDDSGKDNSDNIVALSHLLMGTQSNGNPMCGKTITIYANGKSTSAMVRDKCMGCKQDDVDVSEKVYKELYGGLDSGRMPISWSFN</sequence>
<dbReference type="InterPro" id="IPR051477">
    <property type="entry name" value="Expansin_CellWall"/>
</dbReference>
<organism evidence="3 4">
    <name type="scientific">Epichloe festucae (strain Fl1)</name>
    <dbReference type="NCBI Taxonomy" id="877507"/>
    <lineage>
        <taxon>Eukaryota</taxon>
        <taxon>Fungi</taxon>
        <taxon>Dikarya</taxon>
        <taxon>Ascomycota</taxon>
        <taxon>Pezizomycotina</taxon>
        <taxon>Sordariomycetes</taxon>
        <taxon>Hypocreomycetidae</taxon>
        <taxon>Hypocreales</taxon>
        <taxon>Clavicipitaceae</taxon>
        <taxon>Epichloe</taxon>
    </lineage>
</organism>
<dbReference type="PANTHER" id="PTHR31836:SF28">
    <property type="entry name" value="SRCR DOMAIN-CONTAINING PROTEIN-RELATED"/>
    <property type="match status" value="1"/>
</dbReference>
<evidence type="ECO:0000256" key="1">
    <source>
        <dbReference type="ARBA" id="ARBA00022729"/>
    </source>
</evidence>
<dbReference type="Gene3D" id="2.40.40.10">
    <property type="entry name" value="RlpA-like domain"/>
    <property type="match status" value="1"/>
</dbReference>
<dbReference type="AlphaFoldDB" id="A0A7S9PX06"/>
<keyword evidence="1" id="KW-0732">Signal</keyword>
<proteinExistence type="predicted"/>
<dbReference type="Proteomes" id="UP000594364">
    <property type="component" value="Chromosome 4"/>
</dbReference>